<dbReference type="EMBL" id="JACGCM010002086">
    <property type="protein sequence ID" value="KAF6145004.1"/>
    <property type="molecule type" value="Genomic_DNA"/>
</dbReference>
<sequence>KYQITKKDSESLFRPLSIERKRAQICSNGGDLVLDTAIRDVGFDPSFFSDGSIGVLRYFVLKTHGIVSITRCKDCQRRVRKDCASPKGQAQNPQAQMFRIHNMAMDMMKEKFSQCYTQVLLIIWIKGFVQLILGEQKAHCRHARTMQMSGLVDPSKLCTLHTYLFYFIKYYESYKFPFSYQSLSAEKDNLDIIQHEWALPKIEQRAEAVLRKLIS</sequence>
<evidence type="ECO:0000256" key="1">
    <source>
        <dbReference type="SAM" id="Phobius"/>
    </source>
</evidence>
<keyword evidence="3" id="KW-1185">Reference proteome</keyword>
<dbReference type="GO" id="GO:0034975">
    <property type="term" value="P:protein folding in endoplasmic reticulum"/>
    <property type="evidence" value="ECO:0007669"/>
    <property type="project" value="TreeGrafter"/>
</dbReference>
<dbReference type="PANTHER" id="PTHR13116:SF5">
    <property type="entry name" value="ER MEMBRANE PROTEIN COMPLEX SUBUNIT 3"/>
    <property type="match status" value="1"/>
</dbReference>
<name>A0A7J7LR56_9MAGN</name>
<reference evidence="2 3" key="1">
    <citation type="journal article" date="2020" name="IScience">
        <title>Genome Sequencing of the Endangered Kingdonia uniflora (Circaeasteraceae, Ranunculales) Reveals Potential Mechanisms of Evolutionary Specialization.</title>
        <authorList>
            <person name="Sun Y."/>
            <person name="Deng T."/>
            <person name="Zhang A."/>
            <person name="Moore M.J."/>
            <person name="Landis J.B."/>
            <person name="Lin N."/>
            <person name="Zhang H."/>
            <person name="Zhang X."/>
            <person name="Huang J."/>
            <person name="Zhang X."/>
            <person name="Sun H."/>
            <person name="Wang H."/>
        </authorList>
    </citation>
    <scope>NUCLEOTIDE SEQUENCE [LARGE SCALE GENOMIC DNA]</scope>
    <source>
        <strain evidence="2">TB1705</strain>
        <tissue evidence="2">Leaf</tissue>
    </source>
</reference>
<gene>
    <name evidence="2" type="ORF">GIB67_013355</name>
</gene>
<dbReference type="Proteomes" id="UP000541444">
    <property type="component" value="Unassembled WGS sequence"/>
</dbReference>
<feature type="non-terminal residue" evidence="2">
    <location>
        <position position="1"/>
    </location>
</feature>
<protein>
    <submittedName>
        <fullName evidence="2">Uncharacterized protein</fullName>
    </submittedName>
</protein>
<evidence type="ECO:0000313" key="2">
    <source>
        <dbReference type="EMBL" id="KAF6145004.1"/>
    </source>
</evidence>
<dbReference type="AlphaFoldDB" id="A0A7J7LR56"/>
<comment type="caution">
    <text evidence="2">The sequence shown here is derived from an EMBL/GenBank/DDBJ whole genome shotgun (WGS) entry which is preliminary data.</text>
</comment>
<keyword evidence="1" id="KW-1133">Transmembrane helix</keyword>
<keyword evidence="1" id="KW-0472">Membrane</keyword>
<dbReference type="OrthoDB" id="6745403at2759"/>
<dbReference type="GO" id="GO:0072546">
    <property type="term" value="C:EMC complex"/>
    <property type="evidence" value="ECO:0007669"/>
    <property type="project" value="TreeGrafter"/>
</dbReference>
<accession>A0A7J7LR56</accession>
<proteinExistence type="predicted"/>
<feature type="transmembrane region" description="Helical" evidence="1">
    <location>
        <begin position="115"/>
        <end position="133"/>
    </location>
</feature>
<evidence type="ECO:0000313" key="3">
    <source>
        <dbReference type="Proteomes" id="UP000541444"/>
    </source>
</evidence>
<dbReference type="InterPro" id="IPR008568">
    <property type="entry name" value="EMC3"/>
</dbReference>
<organism evidence="2 3">
    <name type="scientific">Kingdonia uniflora</name>
    <dbReference type="NCBI Taxonomy" id="39325"/>
    <lineage>
        <taxon>Eukaryota</taxon>
        <taxon>Viridiplantae</taxon>
        <taxon>Streptophyta</taxon>
        <taxon>Embryophyta</taxon>
        <taxon>Tracheophyta</taxon>
        <taxon>Spermatophyta</taxon>
        <taxon>Magnoliopsida</taxon>
        <taxon>Ranunculales</taxon>
        <taxon>Circaeasteraceae</taxon>
        <taxon>Kingdonia</taxon>
    </lineage>
</organism>
<dbReference type="PANTHER" id="PTHR13116">
    <property type="entry name" value="ER MEMBRANE PROTEIN COMPLEX SUBUNIT 3"/>
    <property type="match status" value="1"/>
</dbReference>
<keyword evidence="1" id="KW-0812">Transmembrane</keyword>